<reference evidence="2 3" key="1">
    <citation type="submission" date="2020-04" db="EMBL/GenBank/DDBJ databases">
        <title>MicrobeNet Type strains.</title>
        <authorList>
            <person name="Nicholson A.C."/>
        </authorList>
    </citation>
    <scope>NUCLEOTIDE SEQUENCE [LARGE SCALE GENOMIC DNA]</scope>
    <source>
        <strain evidence="2 3">DSM 44956</strain>
    </source>
</reference>
<gene>
    <name evidence="2" type="ORF">HGB38_34110</name>
</gene>
<dbReference type="RefSeq" id="WP_168434267.1">
    <property type="nucleotide sequence ID" value="NZ_JAAXOS010000027.1"/>
</dbReference>
<evidence type="ECO:0000313" key="2">
    <source>
        <dbReference type="EMBL" id="NKY31200.1"/>
    </source>
</evidence>
<evidence type="ECO:0000256" key="1">
    <source>
        <dbReference type="SAM" id="MobiDB-lite"/>
    </source>
</evidence>
<dbReference type="AlphaFoldDB" id="A0A7X6LBD0"/>
<dbReference type="EMBL" id="JAAXOS010000027">
    <property type="protein sequence ID" value="NKY31200.1"/>
    <property type="molecule type" value="Genomic_DNA"/>
</dbReference>
<evidence type="ECO:0008006" key="4">
    <source>
        <dbReference type="Google" id="ProtNLM"/>
    </source>
</evidence>
<evidence type="ECO:0000313" key="3">
    <source>
        <dbReference type="Proteomes" id="UP000540698"/>
    </source>
</evidence>
<feature type="region of interest" description="Disordered" evidence="1">
    <location>
        <begin position="1"/>
        <end position="20"/>
    </location>
</feature>
<feature type="region of interest" description="Disordered" evidence="1">
    <location>
        <begin position="116"/>
        <end position="137"/>
    </location>
</feature>
<comment type="caution">
    <text evidence="2">The sequence shown here is derived from an EMBL/GenBank/DDBJ whole genome shotgun (WGS) entry which is preliminary data.</text>
</comment>
<protein>
    <recommendedName>
        <fullName evidence="4">LppI</fullName>
    </recommendedName>
</protein>
<sequence>MADYHDQHPGNDSLQQSGKCPHRHILPLETLKHPDFTDRFTHREIQHPNSYLHVSSRWPISSRGPASAARSPEAAQGHRADSEFVWRATTTVLGMRLAVLVGVVLVVSACSQNLSGNPRPVEGPAPATSPPAQTSANSLRDRIAWVRQGSPVDLAAYHSATVEGGPVTDLRGDIAFVSPTHKISCITGVEFDFDGFDCMIELKDPAPAPGEGYGQWFGGYVTYSGQRLTVGQFRGDPGLFIHGEGPTLPYDSTVTFGEYLCRLATTGLTCVNPATGSGVQLSSEGVVPLGCLRELPDAERESVVGRAYAC</sequence>
<dbReference type="Proteomes" id="UP000540698">
    <property type="component" value="Unassembled WGS sequence"/>
</dbReference>
<name>A0A7X6LBD0_9NOCA</name>
<organism evidence="2 3">
    <name type="scientific">Nocardia gamkensis</name>
    <dbReference type="NCBI Taxonomy" id="352869"/>
    <lineage>
        <taxon>Bacteria</taxon>
        <taxon>Bacillati</taxon>
        <taxon>Actinomycetota</taxon>
        <taxon>Actinomycetes</taxon>
        <taxon>Mycobacteriales</taxon>
        <taxon>Nocardiaceae</taxon>
        <taxon>Nocardia</taxon>
    </lineage>
</organism>
<accession>A0A7X6LBD0</accession>
<proteinExistence type="predicted"/>
<keyword evidence="3" id="KW-1185">Reference proteome</keyword>